<accession>A0A8J6BFB0</accession>
<gene>
    <name evidence="1" type="ORF">J8273_1998</name>
</gene>
<sequence>MASPSDAVAQTYLELCGRRTGGLISALKYVNEQLSIHGADKASITQSILQRTPMLYEIVHYIDPDEDPIPDNAFPDLCTFLDIVLHQTADGSWVQRPHLIKRLLTNLSIFMDKLMDSSVKYTWRSVLPLFTTLAGTATAAQQLLTALSPLFDGSGRSSFNMIDLLNTHVKKDAKAAPRAVILDLILAIVRHTTCAENLARNIHPKLMRGVCFKEGDPSRIKARVLDILLHLSRASSLQISVVGPDVFSSIAQSLAAPAILDMDALADRSALVLSALALGSSPPLTATRTPGQIRALLDALLDAGLNHTAVGAAITAVSDTHPDLIRYVLESITAAHVQPDRPWTADSIRWIATRLVSPTFNWTALLSADGHAIGAKTRAAVDAVLVSGIPLYRVKYVPVVVKAALKTKNGPLLASLALLIATSCRKISETLTALDRLQESAPHYIAPLTEVSDLIRAETLGAQGALPVPELLKAMVESIASESAVQFNADSTDSDDDSEFSDFVAEEFDVDMDEAGDPKKIADGPLIIAELLGGLASMTTLPDAPGFLAPVLNISGIPSIAGVAEFIHRHRALLGSIPLASLGRFMIKPSPSLQMAQCSVDGLQLFKSLVVFRIPFLDRHPNLTQFAQTALGDICAYDGTPAVVDLIAALVHARPMLSYRPDPFSHILPALTESHPDFSSRVSRVIDSLTVTDDSTHKSKSKKGKVKRGACPATLTIVSNSASEVAEETPVAHWSDVIFDTIFSHSRRLIADDVAEDTLRRRFKSMTKRLAKGKADKAAEYLYKPLIKPGRSIRISGYDLESVSLADILLCAFTAADSDPSATAFFAVWSRMPHRTPYVYKAGTPFPRVFGSVLLETLASPEAVQAGLGDDELAVRSLQSLLGSVSQTCAVPLAFDALMKLPLPALDCLSYLRVPYPILDHLAASGSILHKLSVENSGVIRLAIMGLSYPAKHIRLMSASILDRYVTREVPESYESPVGSDLAINHLHYAASRALDGRGDEIYDAPASFEEIARGGRKGKKTTSLDSGPSVVFRHHASFYAAAVDVLAKHDDKAATPGSMGSRLARYLESGLYESTTKLGSKLRLINDFIKCSSKMNRVDPLLPHRREVDFIYQATADSVAGLADWGRGSDGLRYAATLAMCPAADPARVRHLTAGIRRSLVDPETVEKVGDMVCGVLSSIHTIHGGPVLSAVFGSVLAMTLAGGSPALGDLVAQIRPSLRPEQARMLESIRGEQTDLYC</sequence>
<evidence type="ECO:0000313" key="2">
    <source>
        <dbReference type="Proteomes" id="UP000717585"/>
    </source>
</evidence>
<keyword evidence="2" id="KW-1185">Reference proteome</keyword>
<organism evidence="1 2">
    <name type="scientific">Carpediemonas membranifera</name>
    <dbReference type="NCBI Taxonomy" id="201153"/>
    <lineage>
        <taxon>Eukaryota</taxon>
        <taxon>Metamonada</taxon>
        <taxon>Carpediemonas-like organisms</taxon>
        <taxon>Carpediemonas</taxon>
    </lineage>
</organism>
<dbReference type="EMBL" id="JAHDYR010000006">
    <property type="protein sequence ID" value="KAG9396267.1"/>
    <property type="molecule type" value="Genomic_DNA"/>
</dbReference>
<dbReference type="Proteomes" id="UP000717585">
    <property type="component" value="Unassembled WGS sequence"/>
</dbReference>
<evidence type="ECO:0000313" key="1">
    <source>
        <dbReference type="EMBL" id="KAG9396267.1"/>
    </source>
</evidence>
<proteinExistence type="predicted"/>
<protein>
    <submittedName>
        <fullName evidence="1">Uncharacterized protein</fullName>
    </submittedName>
</protein>
<reference evidence="1" key="1">
    <citation type="submission" date="2021-05" db="EMBL/GenBank/DDBJ databases">
        <title>A free-living protist that lacks canonical eukaryotic 1 DNA replication and segregation systems.</title>
        <authorList>
            <person name="Salas-Leiva D.E."/>
            <person name="Tromer E.C."/>
            <person name="Curtis B.A."/>
            <person name="Jerlstrom-Hultqvist J."/>
            <person name="Kolisko M."/>
            <person name="Yi Z."/>
            <person name="Salas-Leiva J.S."/>
            <person name="Gallot-Lavallee L."/>
            <person name="Kops G.J.P.L."/>
            <person name="Archibald J.M."/>
            <person name="Simpson A.G.B."/>
            <person name="Roger A.J."/>
        </authorList>
    </citation>
    <scope>NUCLEOTIDE SEQUENCE</scope>
    <source>
        <strain evidence="1">BICM</strain>
    </source>
</reference>
<dbReference type="AlphaFoldDB" id="A0A8J6BFB0"/>
<name>A0A8J6BFB0_9EUKA</name>
<comment type="caution">
    <text evidence="1">The sequence shown here is derived from an EMBL/GenBank/DDBJ whole genome shotgun (WGS) entry which is preliminary data.</text>
</comment>